<evidence type="ECO:0000256" key="2">
    <source>
        <dbReference type="ARBA" id="ARBA00002631"/>
    </source>
</evidence>
<protein>
    <recommendedName>
        <fullName evidence="5 9">Uracil-DNA glycosylase</fullName>
        <shortName evidence="9">UDG</shortName>
        <ecNumber evidence="4 9">3.2.2.27</ecNumber>
    </recommendedName>
</protein>
<comment type="similarity">
    <text evidence="3 9 11">Belongs to the uracil-DNA glycosylase (UDG) superfamily. UNG family.</text>
</comment>
<dbReference type="Pfam" id="PF03167">
    <property type="entry name" value="UDG"/>
    <property type="match status" value="1"/>
</dbReference>
<dbReference type="InterPro" id="IPR018085">
    <property type="entry name" value="Ura-DNA_Glyclase_AS"/>
</dbReference>
<dbReference type="HAMAP" id="MF_00148">
    <property type="entry name" value="UDG"/>
    <property type="match status" value="1"/>
</dbReference>
<comment type="caution">
    <text evidence="13">The sequence shown here is derived from an EMBL/GenBank/DDBJ whole genome shotgun (WGS) entry which is preliminary data.</text>
</comment>
<dbReference type="CDD" id="cd10027">
    <property type="entry name" value="UDG-F1-like"/>
    <property type="match status" value="1"/>
</dbReference>
<comment type="function">
    <text evidence="2 9 11">Excises uracil residues from the DNA which can arise as a result of misincorporation of dUMP residues by DNA polymerase or due to deamination of cytosine.</text>
</comment>
<evidence type="ECO:0000256" key="10">
    <source>
        <dbReference type="PROSITE-ProRule" id="PRU10072"/>
    </source>
</evidence>
<dbReference type="NCBIfam" id="NF003591">
    <property type="entry name" value="PRK05254.1-4"/>
    <property type="match status" value="1"/>
</dbReference>
<evidence type="ECO:0000256" key="8">
    <source>
        <dbReference type="ARBA" id="ARBA00023204"/>
    </source>
</evidence>
<proteinExistence type="inferred from homology"/>
<dbReference type="RefSeq" id="WP_342020673.1">
    <property type="nucleotide sequence ID" value="NZ_JBBYAK010000001.1"/>
</dbReference>
<evidence type="ECO:0000313" key="14">
    <source>
        <dbReference type="Proteomes" id="UP001459714"/>
    </source>
</evidence>
<evidence type="ECO:0000256" key="7">
    <source>
        <dbReference type="ARBA" id="ARBA00022801"/>
    </source>
</evidence>
<keyword evidence="13" id="KW-0326">Glycosidase</keyword>
<dbReference type="Proteomes" id="UP001459714">
    <property type="component" value="Unassembled WGS sequence"/>
</dbReference>
<keyword evidence="7 9" id="KW-0378">Hydrolase</keyword>
<dbReference type="SUPFAM" id="SSF52141">
    <property type="entry name" value="Uracil-DNA glycosylase-like"/>
    <property type="match status" value="1"/>
</dbReference>
<dbReference type="NCBIfam" id="NF003588">
    <property type="entry name" value="PRK05254.1-1"/>
    <property type="match status" value="1"/>
</dbReference>
<dbReference type="Gene3D" id="3.40.470.10">
    <property type="entry name" value="Uracil-DNA glycosylase-like domain"/>
    <property type="match status" value="1"/>
</dbReference>
<keyword evidence="14" id="KW-1185">Reference proteome</keyword>
<comment type="catalytic activity">
    <reaction evidence="1 9 11">
        <text>Hydrolyzes single-stranded DNA or mismatched double-stranded DNA and polynucleotides, releasing free uracil.</text>
        <dbReference type="EC" id="3.2.2.27"/>
    </reaction>
</comment>
<evidence type="ECO:0000256" key="1">
    <source>
        <dbReference type="ARBA" id="ARBA00001400"/>
    </source>
</evidence>
<dbReference type="GO" id="GO:0004844">
    <property type="term" value="F:uracil DNA N-glycosylase activity"/>
    <property type="evidence" value="ECO:0007669"/>
    <property type="project" value="UniProtKB-EC"/>
</dbReference>
<keyword evidence="6 9" id="KW-0227">DNA damage</keyword>
<dbReference type="InterPro" id="IPR002043">
    <property type="entry name" value="UDG_fam1"/>
</dbReference>
<feature type="domain" description="Uracil-DNA glycosylase-like" evidence="12">
    <location>
        <begin position="51"/>
        <end position="211"/>
    </location>
</feature>
<name>A0ABU9K203_9BACI</name>
<reference evidence="13 14" key="1">
    <citation type="submission" date="2024-03" db="EMBL/GenBank/DDBJ databases">
        <title>Bacilli Hybrid Assemblies.</title>
        <authorList>
            <person name="Kovac J."/>
        </authorList>
    </citation>
    <scope>NUCLEOTIDE SEQUENCE [LARGE SCALE GENOMIC DNA]</scope>
    <source>
        <strain evidence="13 14">FSL M8-0022</strain>
    </source>
</reference>
<evidence type="ECO:0000256" key="11">
    <source>
        <dbReference type="RuleBase" id="RU003780"/>
    </source>
</evidence>
<evidence type="ECO:0000256" key="5">
    <source>
        <dbReference type="ARBA" id="ARBA00018429"/>
    </source>
</evidence>
<dbReference type="SMART" id="SM00987">
    <property type="entry name" value="UreE_C"/>
    <property type="match status" value="1"/>
</dbReference>
<feature type="active site" description="Proton acceptor" evidence="9 10">
    <location>
        <position position="66"/>
    </location>
</feature>
<evidence type="ECO:0000256" key="6">
    <source>
        <dbReference type="ARBA" id="ARBA00022763"/>
    </source>
</evidence>
<dbReference type="NCBIfam" id="TIGR00628">
    <property type="entry name" value="ung"/>
    <property type="match status" value="1"/>
</dbReference>
<dbReference type="PROSITE" id="PS00130">
    <property type="entry name" value="U_DNA_GLYCOSYLASE"/>
    <property type="match status" value="1"/>
</dbReference>
<dbReference type="InterPro" id="IPR005122">
    <property type="entry name" value="Uracil-DNA_glycosylase-like"/>
</dbReference>
<evidence type="ECO:0000256" key="4">
    <source>
        <dbReference type="ARBA" id="ARBA00012030"/>
    </source>
</evidence>
<dbReference type="EC" id="3.2.2.27" evidence="4 9"/>
<comment type="subcellular location">
    <subcellularLocation>
        <location evidence="9">Cytoplasm</location>
    </subcellularLocation>
</comment>
<keyword evidence="8 9" id="KW-0234">DNA repair</keyword>
<dbReference type="PANTHER" id="PTHR11264">
    <property type="entry name" value="URACIL-DNA GLYCOSYLASE"/>
    <property type="match status" value="1"/>
</dbReference>
<dbReference type="PANTHER" id="PTHR11264:SF0">
    <property type="entry name" value="URACIL-DNA GLYCOSYLASE"/>
    <property type="match status" value="1"/>
</dbReference>
<accession>A0ABU9K203</accession>
<evidence type="ECO:0000313" key="13">
    <source>
        <dbReference type="EMBL" id="MEL3958790.1"/>
    </source>
</evidence>
<dbReference type="SMART" id="SM00986">
    <property type="entry name" value="UDG"/>
    <property type="match status" value="1"/>
</dbReference>
<evidence type="ECO:0000256" key="3">
    <source>
        <dbReference type="ARBA" id="ARBA00008184"/>
    </source>
</evidence>
<evidence type="ECO:0000256" key="9">
    <source>
        <dbReference type="HAMAP-Rule" id="MF_00148"/>
    </source>
</evidence>
<dbReference type="InterPro" id="IPR036895">
    <property type="entry name" value="Uracil-DNA_glycosylase-like_sf"/>
</dbReference>
<dbReference type="NCBIfam" id="NF003589">
    <property type="entry name" value="PRK05254.1-2"/>
    <property type="match status" value="1"/>
</dbReference>
<organism evidence="13 14">
    <name type="scientific">Caldifermentibacillus hisashii</name>
    <dbReference type="NCBI Taxonomy" id="996558"/>
    <lineage>
        <taxon>Bacteria</taxon>
        <taxon>Bacillati</taxon>
        <taxon>Bacillota</taxon>
        <taxon>Bacilli</taxon>
        <taxon>Bacillales</taxon>
        <taxon>Bacillaceae</taxon>
        <taxon>Caldifermentibacillus</taxon>
    </lineage>
</organism>
<sequence length="224" mass="25597">MKKQILKNDWAPLLEEEFSKPYYLQLREFLKQEYKHYRIYPDMYDIFNALHYTAFADVKVVILGQDPYHGPNQAHGLSFSVKPGVPLPPSLKNIFLELQADLGCTPPSSGYLVPWTKQGVLLLNTVLTVREGQAHSHQGKGWEIFTDRVIEILNRKSNPVVYILWGSAAQMKQQLIDTNKHFIIKAPHPSPLSAHRGFFGSKPFSKTNSILKTIGQTEINWQLP</sequence>
<keyword evidence="9" id="KW-0963">Cytoplasm</keyword>
<evidence type="ECO:0000259" key="12">
    <source>
        <dbReference type="SMART" id="SM00986"/>
    </source>
</evidence>
<dbReference type="NCBIfam" id="NF003592">
    <property type="entry name" value="PRK05254.1-5"/>
    <property type="match status" value="1"/>
</dbReference>
<gene>
    <name evidence="9" type="primary">ung</name>
    <name evidence="13" type="ORF">NST17_16645</name>
</gene>
<dbReference type="EMBL" id="JBBYAK010000001">
    <property type="protein sequence ID" value="MEL3958790.1"/>
    <property type="molecule type" value="Genomic_DNA"/>
</dbReference>